<accession>A0A433JRT5</accession>
<dbReference type="GO" id="GO:0016787">
    <property type="term" value="F:hydrolase activity"/>
    <property type="evidence" value="ECO:0007669"/>
    <property type="project" value="UniProtKB-KW"/>
</dbReference>
<dbReference type="Gene3D" id="3.40.50.1820">
    <property type="entry name" value="alpha/beta hydrolase"/>
    <property type="match status" value="1"/>
</dbReference>
<gene>
    <name evidence="3" type="ORF">ELQ94_04085</name>
</gene>
<evidence type="ECO:0000313" key="3">
    <source>
        <dbReference type="EMBL" id="RUR00747.1"/>
    </source>
</evidence>
<dbReference type="Proteomes" id="UP000274909">
    <property type="component" value="Unassembled WGS sequence"/>
</dbReference>
<keyword evidence="4" id="KW-1185">Reference proteome</keyword>
<name>A0A433JRT5_9MICO</name>
<keyword evidence="1 3" id="KW-0378">Hydrolase</keyword>
<dbReference type="SUPFAM" id="SSF53474">
    <property type="entry name" value="alpha/beta-Hydrolases"/>
    <property type="match status" value="1"/>
</dbReference>
<dbReference type="InterPro" id="IPR013094">
    <property type="entry name" value="AB_hydrolase_3"/>
</dbReference>
<dbReference type="OrthoDB" id="9803828at2"/>
<evidence type="ECO:0000256" key="1">
    <source>
        <dbReference type="ARBA" id="ARBA00022801"/>
    </source>
</evidence>
<dbReference type="EMBL" id="RZGZ01000002">
    <property type="protein sequence ID" value="RUR00747.1"/>
    <property type="molecule type" value="Genomic_DNA"/>
</dbReference>
<dbReference type="PANTHER" id="PTHR48081">
    <property type="entry name" value="AB HYDROLASE SUPERFAMILY PROTEIN C4A8.06C"/>
    <property type="match status" value="1"/>
</dbReference>
<reference evidence="3 4" key="1">
    <citation type="submission" date="2018-12" db="EMBL/GenBank/DDBJ databases">
        <authorList>
            <person name="Li F."/>
        </authorList>
    </citation>
    <scope>NUCLEOTIDE SEQUENCE [LARGE SCALE GENOMIC DNA]</scope>
    <source>
        <strain evidence="3 4">EGI 6500705</strain>
    </source>
</reference>
<sequence length="342" mass="37196">MGRLSLRAAVPSTGSADRALWTVLSRLREDVHVTTPERASALSRILPGIIGLLGSKRMFASADRTMRRAREQLVRPQSFAPPRSLERHVDVSIRHENGWPIYTVGPRTGASSRRAVYIHGGAWINEISSFHWRLIADFAASTGTEITVPIYPLVPRAEATAENVVGVIADLAASIVARVGGRNVVLLGDSAGGTIALSVAHLLRDRGVPSPRDVVLISPVIDMRFTDPEIYRIEPSDPWLDVPGPRAAGERWRGDLDITDSRVSPAFGPLGGLGRISLFTGTRDITHADAITLERKAAEEEHPLDVHRAPGMIHVYPLLPIPEGAAAREAIRQVLRRDAPID</sequence>
<comment type="caution">
    <text evidence="3">The sequence shown here is derived from an EMBL/GenBank/DDBJ whole genome shotgun (WGS) entry which is preliminary data.</text>
</comment>
<dbReference type="Pfam" id="PF07859">
    <property type="entry name" value="Abhydrolase_3"/>
    <property type="match status" value="1"/>
</dbReference>
<organism evidence="3 4">
    <name type="scientific">Labedella endophytica</name>
    <dbReference type="NCBI Taxonomy" id="1523160"/>
    <lineage>
        <taxon>Bacteria</taxon>
        <taxon>Bacillati</taxon>
        <taxon>Actinomycetota</taxon>
        <taxon>Actinomycetes</taxon>
        <taxon>Micrococcales</taxon>
        <taxon>Microbacteriaceae</taxon>
        <taxon>Labedella</taxon>
    </lineage>
</organism>
<proteinExistence type="predicted"/>
<dbReference type="AlphaFoldDB" id="A0A433JRT5"/>
<dbReference type="InterPro" id="IPR029058">
    <property type="entry name" value="AB_hydrolase_fold"/>
</dbReference>
<dbReference type="PANTHER" id="PTHR48081:SF8">
    <property type="entry name" value="ALPHA_BETA HYDROLASE FOLD-3 DOMAIN-CONTAINING PROTEIN-RELATED"/>
    <property type="match status" value="1"/>
</dbReference>
<dbReference type="InterPro" id="IPR050300">
    <property type="entry name" value="GDXG_lipolytic_enzyme"/>
</dbReference>
<feature type="domain" description="Alpha/beta hydrolase fold-3" evidence="2">
    <location>
        <begin position="116"/>
        <end position="316"/>
    </location>
</feature>
<protein>
    <submittedName>
        <fullName evidence="3">Alpha/beta hydrolase</fullName>
    </submittedName>
</protein>
<evidence type="ECO:0000313" key="4">
    <source>
        <dbReference type="Proteomes" id="UP000274909"/>
    </source>
</evidence>
<evidence type="ECO:0000259" key="2">
    <source>
        <dbReference type="Pfam" id="PF07859"/>
    </source>
</evidence>